<dbReference type="EMBL" id="UINC01028587">
    <property type="protein sequence ID" value="SVB09824.1"/>
    <property type="molecule type" value="Genomic_DNA"/>
</dbReference>
<gene>
    <name evidence="1" type="ORF">METZ01_LOCUS162678</name>
</gene>
<protein>
    <submittedName>
        <fullName evidence="1">Uncharacterized protein</fullName>
    </submittedName>
</protein>
<sequence length="40" mass="4852">MYIHDHFLMGISEKINYKDYLKFLDEEKECIICGKNEKIV</sequence>
<feature type="non-terminal residue" evidence="1">
    <location>
        <position position="40"/>
    </location>
</feature>
<organism evidence="1">
    <name type="scientific">marine metagenome</name>
    <dbReference type="NCBI Taxonomy" id="408172"/>
    <lineage>
        <taxon>unclassified sequences</taxon>
        <taxon>metagenomes</taxon>
        <taxon>ecological metagenomes</taxon>
    </lineage>
</organism>
<name>A0A382B864_9ZZZZ</name>
<evidence type="ECO:0000313" key="1">
    <source>
        <dbReference type="EMBL" id="SVB09824.1"/>
    </source>
</evidence>
<accession>A0A382B864</accession>
<dbReference type="AlphaFoldDB" id="A0A382B864"/>
<reference evidence="1" key="1">
    <citation type="submission" date="2018-05" db="EMBL/GenBank/DDBJ databases">
        <authorList>
            <person name="Lanie J.A."/>
            <person name="Ng W.-L."/>
            <person name="Kazmierczak K.M."/>
            <person name="Andrzejewski T.M."/>
            <person name="Davidsen T.M."/>
            <person name="Wayne K.J."/>
            <person name="Tettelin H."/>
            <person name="Glass J.I."/>
            <person name="Rusch D."/>
            <person name="Podicherti R."/>
            <person name="Tsui H.-C.T."/>
            <person name="Winkler M.E."/>
        </authorList>
    </citation>
    <scope>NUCLEOTIDE SEQUENCE</scope>
</reference>
<proteinExistence type="predicted"/>